<proteinExistence type="predicted"/>
<gene>
    <name evidence="1" type="ORF">BN1224_Wien2_B_01350</name>
    <name evidence="2" type="ORF">BN1224_YK41_AK_00200</name>
</gene>
<dbReference type="EMBL" id="LN849018">
    <property type="protein sequence ID" value="CRI72784.1"/>
    <property type="molecule type" value="Genomic_DNA"/>
</dbReference>
<accession>A0A0F7YUR4</accession>
<sequence length="46" mass="5481">MGQAFFLMKMKIFFHSATTMLQNIPTAYAKGFFQYYTKIETFWTSL</sequence>
<dbReference type="EMBL" id="LN847249">
    <property type="protein sequence ID" value="CRI52424.1"/>
    <property type="molecule type" value="Genomic_DNA"/>
</dbReference>
<protein>
    <submittedName>
        <fullName evidence="2">Uncharacterized protein</fullName>
    </submittedName>
</protein>
<evidence type="ECO:0000313" key="1">
    <source>
        <dbReference type="EMBL" id="CRI52424.1"/>
    </source>
</evidence>
<organism evidence="2">
    <name type="scientific">Chlamydia pneumoniae</name>
    <name type="common">Chlamydophila pneumoniae</name>
    <dbReference type="NCBI Taxonomy" id="83558"/>
    <lineage>
        <taxon>Bacteria</taxon>
        <taxon>Pseudomonadati</taxon>
        <taxon>Chlamydiota</taxon>
        <taxon>Chlamydiia</taxon>
        <taxon>Chlamydiales</taxon>
        <taxon>Chlamydiaceae</taxon>
        <taxon>Chlamydia/Chlamydophila group</taxon>
        <taxon>Chlamydia</taxon>
    </lineage>
</organism>
<name>A0A0F7YUR4_CHLPN</name>
<evidence type="ECO:0000313" key="2">
    <source>
        <dbReference type="EMBL" id="CRI72784.1"/>
    </source>
</evidence>
<reference evidence="2" key="1">
    <citation type="submission" date="2015-05" db="EMBL/GenBank/DDBJ databases">
        <authorList>
            <person name="Rattei Thomas"/>
        </authorList>
    </citation>
    <scope>NUCLEOTIDE SEQUENCE</scope>
    <source>
        <strain evidence="1">Wien2</strain>
        <strain evidence="2">YK41</strain>
    </source>
</reference>
<dbReference type="AlphaFoldDB" id="A0A0F7YUR4"/>